<name>A0A2H1BTL8_FASHE</name>
<dbReference type="GO" id="GO:0005829">
    <property type="term" value="C:cytosol"/>
    <property type="evidence" value="ECO:0007669"/>
    <property type="project" value="UniProtKB-SubCell"/>
</dbReference>
<keyword evidence="5" id="KW-0472">Membrane</keyword>
<dbReference type="Proteomes" id="UP000230066">
    <property type="component" value="Unassembled WGS sequence"/>
</dbReference>
<proteinExistence type="inferred from homology"/>
<evidence type="ECO:0000256" key="5">
    <source>
        <dbReference type="ARBA" id="ARBA00023136"/>
    </source>
</evidence>
<keyword evidence="4" id="KW-0963">Cytoplasm</keyword>
<evidence type="ECO:0000256" key="2">
    <source>
        <dbReference type="ARBA" id="ARBA00004514"/>
    </source>
</evidence>
<organism evidence="8 9">
    <name type="scientific">Fasciola hepatica</name>
    <name type="common">Liver fluke</name>
    <dbReference type="NCBI Taxonomy" id="6192"/>
    <lineage>
        <taxon>Eukaryota</taxon>
        <taxon>Metazoa</taxon>
        <taxon>Spiralia</taxon>
        <taxon>Lophotrochozoa</taxon>
        <taxon>Platyhelminthes</taxon>
        <taxon>Trematoda</taxon>
        <taxon>Digenea</taxon>
        <taxon>Plagiorchiida</taxon>
        <taxon>Echinostomata</taxon>
        <taxon>Echinostomatoidea</taxon>
        <taxon>Fasciolidae</taxon>
        <taxon>Fasciola</taxon>
    </lineage>
</organism>
<dbReference type="EMBL" id="JXXN02015803">
    <property type="protein sequence ID" value="THD18177.1"/>
    <property type="molecule type" value="Genomic_DNA"/>
</dbReference>
<keyword evidence="3" id="KW-1003">Cell membrane</keyword>
<evidence type="ECO:0000256" key="4">
    <source>
        <dbReference type="ARBA" id="ARBA00022490"/>
    </source>
</evidence>
<dbReference type="PANTHER" id="PTHR31220:SF1">
    <property type="entry name" value="GH21176P"/>
    <property type="match status" value="1"/>
</dbReference>
<comment type="caution">
    <text evidence="8">The sequence shown here is derived from an EMBL/GenBank/DDBJ whole genome shotgun (WGS) entry which is preliminary data.</text>
</comment>
<dbReference type="Pfam" id="PF09790">
    <property type="entry name" value="Hyccin"/>
    <property type="match status" value="1"/>
</dbReference>
<feature type="region of interest" description="Disordered" evidence="7">
    <location>
        <begin position="391"/>
        <end position="444"/>
    </location>
</feature>
<dbReference type="PANTHER" id="PTHR31220">
    <property type="entry name" value="HYCCIN RELATED"/>
    <property type="match status" value="1"/>
</dbReference>
<evidence type="ECO:0008006" key="10">
    <source>
        <dbReference type="Google" id="ProtNLM"/>
    </source>
</evidence>
<keyword evidence="9" id="KW-1185">Reference proteome</keyword>
<dbReference type="AlphaFoldDB" id="A0A2H1BTL8"/>
<sequence length="444" mass="49734">MPSKITKWMAAYKPSSNEATEELISWMYSSVKLLEDMEDLFEKMTSSTISEVCQRFVLFYRSSSVALRQFVVFLLPSLVHAYLSHLCDEDALQARKTNAINTENLQNAGVTNLTSLETCLLQICRYYISHSSSSYQSASKSDLRARLPNLGEPSIYHDGYTATEHATDENDIFPMQLFSLNEFNRVLVISHLMRNYLEALTQVDLLDQNKSLLALHSVAKYCRLCERVASVSKHPRLPSSSSVLCDFLVGLDMILYRLDEIDNRTDKVRRTTLTLRTNVWSAIGEIEKRATYNCFSAPLLLAEAALHSRRAQYGARAVAAFSAATSSTPCVDINSLIAIADDQSALPVNQMPDISKSSEILRMMRSHHSSGVEVITNASFRPELVPEDITVSEQRQKTSSKDQNTNTSVDFDSPAGHDKHSPDSKLCTVDNRVRLSNPGRQQQA</sequence>
<reference evidence="8" key="1">
    <citation type="submission" date="2019-03" db="EMBL/GenBank/DDBJ databases">
        <title>Improved annotation for the trematode Fasciola hepatica.</title>
        <authorList>
            <person name="Choi Y.-J."/>
            <person name="Martin J."/>
            <person name="Mitreva M."/>
        </authorList>
    </citation>
    <scope>NUCLEOTIDE SEQUENCE [LARGE SCALE GENOMIC DNA]</scope>
</reference>
<evidence type="ECO:0000256" key="7">
    <source>
        <dbReference type="SAM" id="MobiDB-lite"/>
    </source>
</evidence>
<evidence type="ECO:0000256" key="3">
    <source>
        <dbReference type="ARBA" id="ARBA00022475"/>
    </source>
</evidence>
<feature type="compositionally biased region" description="Polar residues" evidence="7">
    <location>
        <begin position="401"/>
        <end position="410"/>
    </location>
</feature>
<evidence type="ECO:0000256" key="6">
    <source>
        <dbReference type="ARBA" id="ARBA00034482"/>
    </source>
</evidence>
<dbReference type="GO" id="GO:0046854">
    <property type="term" value="P:phosphatidylinositol phosphate biosynthetic process"/>
    <property type="evidence" value="ECO:0007669"/>
    <property type="project" value="TreeGrafter"/>
</dbReference>
<evidence type="ECO:0000313" key="9">
    <source>
        <dbReference type="Proteomes" id="UP000230066"/>
    </source>
</evidence>
<evidence type="ECO:0000256" key="1">
    <source>
        <dbReference type="ARBA" id="ARBA00004236"/>
    </source>
</evidence>
<gene>
    <name evidence="8" type="ORF">D915_010793</name>
</gene>
<dbReference type="GO" id="GO:0072659">
    <property type="term" value="P:protein localization to plasma membrane"/>
    <property type="evidence" value="ECO:0007669"/>
    <property type="project" value="TreeGrafter"/>
</dbReference>
<accession>A0A2H1BTL8</accession>
<comment type="subcellular location">
    <subcellularLocation>
        <location evidence="1">Cell membrane</location>
    </subcellularLocation>
    <subcellularLocation>
        <location evidence="2">Cytoplasm</location>
        <location evidence="2">Cytosol</location>
    </subcellularLocation>
</comment>
<evidence type="ECO:0000313" key="8">
    <source>
        <dbReference type="EMBL" id="THD18177.1"/>
    </source>
</evidence>
<dbReference type="GO" id="GO:0005886">
    <property type="term" value="C:plasma membrane"/>
    <property type="evidence" value="ECO:0007669"/>
    <property type="project" value="UniProtKB-SubCell"/>
</dbReference>
<dbReference type="InterPro" id="IPR018619">
    <property type="entry name" value="Hyccin"/>
</dbReference>
<protein>
    <recommendedName>
        <fullName evidence="10">Hyccin</fullName>
    </recommendedName>
</protein>
<comment type="similarity">
    <text evidence="6">Belongs to the Hyccin family.</text>
</comment>